<protein>
    <recommendedName>
        <fullName evidence="5">Heptaprenyl diphosphate synthase</fullName>
    </recommendedName>
</protein>
<organism evidence="1 3">
    <name type="scientific">Alkalihalobacillus alcalophilus ATCC 27647 = CGMCC 1.3604</name>
    <dbReference type="NCBI Taxonomy" id="1218173"/>
    <lineage>
        <taxon>Bacteria</taxon>
        <taxon>Bacillati</taxon>
        <taxon>Bacillota</taxon>
        <taxon>Bacilli</taxon>
        <taxon>Bacillales</taxon>
        <taxon>Bacillaceae</taxon>
        <taxon>Alkalihalobacillus</taxon>
    </lineage>
</organism>
<dbReference type="InterPro" id="IPR008949">
    <property type="entry name" value="Isoprenoid_synthase_dom_sf"/>
</dbReference>
<evidence type="ECO:0000313" key="3">
    <source>
        <dbReference type="Proteomes" id="UP000002754"/>
    </source>
</evidence>
<dbReference type="Gene3D" id="1.20.120.1450">
    <property type="match status" value="1"/>
</dbReference>
<name>A0A094WQS7_ALKAL</name>
<dbReference type="EMBL" id="JALP01000027">
    <property type="protein sequence ID" value="THG92037.1"/>
    <property type="molecule type" value="Genomic_DNA"/>
</dbReference>
<dbReference type="EMBL" id="ALPT02000001">
    <property type="protein sequence ID" value="KGA99151.1"/>
    <property type="molecule type" value="Genomic_DNA"/>
</dbReference>
<evidence type="ECO:0000313" key="2">
    <source>
        <dbReference type="EMBL" id="THG92037.1"/>
    </source>
</evidence>
<accession>A0A094WQS7</accession>
<dbReference type="GO" id="GO:0009234">
    <property type="term" value="P:menaquinone biosynthetic process"/>
    <property type="evidence" value="ECO:0007669"/>
    <property type="project" value="InterPro"/>
</dbReference>
<evidence type="ECO:0000313" key="1">
    <source>
        <dbReference type="EMBL" id="KGA99151.1"/>
    </source>
</evidence>
<dbReference type="RefSeq" id="WP_003323174.1">
    <property type="nucleotide sequence ID" value="NZ_ALPT02000001.1"/>
</dbReference>
<proteinExistence type="predicted"/>
<dbReference type="Pfam" id="PF07307">
    <property type="entry name" value="HEPPP_synt_1"/>
    <property type="match status" value="1"/>
</dbReference>
<dbReference type="STRING" id="1218173.BALCAV_0200405"/>
<dbReference type="Proteomes" id="UP000002754">
    <property type="component" value="Unassembled WGS sequence"/>
</dbReference>
<dbReference type="InterPro" id="IPR009920">
    <property type="entry name" value="HEPPP_synth_su1"/>
</dbReference>
<comment type="caution">
    <text evidence="1">The sequence shown here is derived from an EMBL/GenBank/DDBJ whole genome shotgun (WGS) entry which is preliminary data.</text>
</comment>
<dbReference type="AlphaFoldDB" id="A0A094WQS7"/>
<reference evidence="1 3" key="1">
    <citation type="journal article" date="2014" name="Genome Announc.">
        <title>Draft Genome Sequence of Bacillus alcalophilus AV1934, a Classic Alkaliphile Isolated from Human Feces in 1934.</title>
        <authorList>
            <person name="Attie O."/>
            <person name="Jayaprakash A."/>
            <person name="Shah H."/>
            <person name="Paulsen I.T."/>
            <person name="Morino M."/>
            <person name="Takahashi Y."/>
            <person name="Narumi I."/>
            <person name="Sachidanandam R."/>
            <person name="Satoh K."/>
            <person name="Ito M."/>
            <person name="Krulwich T.A."/>
        </authorList>
    </citation>
    <scope>NUCLEOTIDE SEQUENCE [LARGE SCALE GENOMIC DNA]</scope>
    <source>
        <strain evidence="1 3">AV1934</strain>
    </source>
</reference>
<dbReference type="OrthoDB" id="2417886at2"/>
<dbReference type="Proteomes" id="UP000297014">
    <property type="component" value="Unassembled WGS sequence"/>
</dbReference>
<gene>
    <name evidence="2" type="ORF">AJ85_21195</name>
    <name evidence="1" type="ORF">BALCAV_0200405</name>
</gene>
<keyword evidence="3" id="KW-1185">Reference proteome</keyword>
<evidence type="ECO:0008006" key="5">
    <source>
        <dbReference type="Google" id="ProtNLM"/>
    </source>
</evidence>
<evidence type="ECO:0000313" key="4">
    <source>
        <dbReference type="Proteomes" id="UP000297014"/>
    </source>
</evidence>
<sequence length="264" mass="30547">MVSKKELNEILIDIKESFNDLTKHTYLEHHIEGPMIDEDKIIFLYAMLSGHLPNKDVKTIILSAVLLQAALDVHEDVTLHKIKSDVVIKERQLTVLAGDYYSSLYYYLLAKAQNVPMIRIFSRSIQEINECKMNLYKNSAALKGYKKIENEVISVESKLLQNIAEHFEERQWLSLFKEFFLLKRLLIEQKAWKNGKRHAIIQSLLSEHPNDAEDLMILEEKVEVLKDKILQMSQSMATVERIIVTRLEGILQVTVSPKKIAEEG</sequence>
<reference evidence="2 4" key="2">
    <citation type="submission" date="2014-01" db="EMBL/GenBank/DDBJ databases">
        <title>Draft genome sequencing of Bacillus alcalophilus CGMCC 1.3604.</title>
        <authorList>
            <person name="Yang J."/>
            <person name="Diao L."/>
            <person name="Yang S."/>
        </authorList>
    </citation>
    <scope>NUCLEOTIDE SEQUENCE [LARGE SCALE GENOMIC DNA]</scope>
    <source>
        <strain evidence="2 4">CGMCC 1.3604</strain>
    </source>
</reference>
<dbReference type="eggNOG" id="COG0142">
    <property type="taxonomic scope" value="Bacteria"/>
</dbReference>
<dbReference type="SUPFAM" id="SSF48576">
    <property type="entry name" value="Terpenoid synthases"/>
    <property type="match status" value="1"/>
</dbReference>